<dbReference type="STRING" id="645133.E3QXZ7"/>
<dbReference type="OrthoDB" id="4799382at2759"/>
<evidence type="ECO:0000313" key="1">
    <source>
        <dbReference type="EMBL" id="EFQ35735.1"/>
    </source>
</evidence>
<sequence length="270" mass="30525">MNGSVVHGSLRPLIAMAQEPEPEDPGEASLRVRDAYARWDETLTIQTREWSFGEDLLPGIAGLDEECARITNDTYLAGLWSRDWQYGLVWEVTNPEIGDLDASLRQKRQSSPYVAPSWSWASQTRQFELLPNRRYFLEGSSEENDGAQKVMSVSETLPCHVCPEFVLVRHAMDLQWRSQFGRLNSGSHICLLAKLAAFSSDVIIEPRTSEHPPFGYFVDGSGICVFDWTVESTQVQPPGKMQLLLASSCCFQTNNWPKLQWLVSLRNTPE</sequence>
<dbReference type="PANTHER" id="PTHR33112">
    <property type="entry name" value="DOMAIN PROTEIN, PUTATIVE-RELATED"/>
    <property type="match status" value="1"/>
</dbReference>
<gene>
    <name evidence="1" type="ORF">GLRG_10890</name>
</gene>
<reference evidence="2" key="1">
    <citation type="journal article" date="2012" name="Nat. Genet.">
        <title>Lifestyle transitions in plant pathogenic Colletotrichum fungi deciphered by genome and transcriptome analyses.</title>
        <authorList>
            <person name="O'Connell R.J."/>
            <person name="Thon M.R."/>
            <person name="Hacquard S."/>
            <person name="Amyotte S.G."/>
            <person name="Kleemann J."/>
            <person name="Torres M.F."/>
            <person name="Damm U."/>
            <person name="Buiate E.A."/>
            <person name="Epstein L."/>
            <person name="Alkan N."/>
            <person name="Altmueller J."/>
            <person name="Alvarado-Balderrama L."/>
            <person name="Bauser C.A."/>
            <person name="Becker C."/>
            <person name="Birren B.W."/>
            <person name="Chen Z."/>
            <person name="Choi J."/>
            <person name="Crouch J.A."/>
            <person name="Duvick J.P."/>
            <person name="Farman M.A."/>
            <person name="Gan P."/>
            <person name="Heiman D."/>
            <person name="Henrissat B."/>
            <person name="Howard R.J."/>
            <person name="Kabbage M."/>
            <person name="Koch C."/>
            <person name="Kracher B."/>
            <person name="Kubo Y."/>
            <person name="Law A.D."/>
            <person name="Lebrun M.-H."/>
            <person name="Lee Y.-H."/>
            <person name="Miyara I."/>
            <person name="Moore N."/>
            <person name="Neumann U."/>
            <person name="Nordstroem K."/>
            <person name="Panaccione D.G."/>
            <person name="Panstruga R."/>
            <person name="Place M."/>
            <person name="Proctor R.H."/>
            <person name="Prusky D."/>
            <person name="Rech G."/>
            <person name="Reinhardt R."/>
            <person name="Rollins J.A."/>
            <person name="Rounsley S."/>
            <person name="Schardl C.L."/>
            <person name="Schwartz D.C."/>
            <person name="Shenoy N."/>
            <person name="Shirasu K."/>
            <person name="Sikhakolli U.R."/>
            <person name="Stueber K."/>
            <person name="Sukno S.A."/>
            <person name="Sweigard J.A."/>
            <person name="Takano Y."/>
            <person name="Takahara H."/>
            <person name="Trail F."/>
            <person name="van der Does H.C."/>
            <person name="Voll L.M."/>
            <person name="Will I."/>
            <person name="Young S."/>
            <person name="Zeng Q."/>
            <person name="Zhang J."/>
            <person name="Zhou S."/>
            <person name="Dickman M.B."/>
            <person name="Schulze-Lefert P."/>
            <person name="Ver Loren van Themaat E."/>
            <person name="Ma L.-J."/>
            <person name="Vaillancourt L.J."/>
        </authorList>
    </citation>
    <scope>NUCLEOTIDE SEQUENCE [LARGE SCALE GENOMIC DNA]</scope>
    <source>
        <strain evidence="2">M1.001 / M2 / FGSC 10212</strain>
    </source>
</reference>
<dbReference type="RefSeq" id="XP_008099755.1">
    <property type="nucleotide sequence ID" value="XM_008101564.1"/>
</dbReference>
<dbReference type="eggNOG" id="ENOG502SS8J">
    <property type="taxonomic scope" value="Eukaryota"/>
</dbReference>
<dbReference type="GeneID" id="24416255"/>
<name>E3QXZ7_COLGM</name>
<dbReference type="Proteomes" id="UP000008782">
    <property type="component" value="Unassembled WGS sequence"/>
</dbReference>
<proteinExistence type="predicted"/>
<dbReference type="HOGENOM" id="CLU_1030639_0_0_1"/>
<dbReference type="EMBL" id="GG697399">
    <property type="protein sequence ID" value="EFQ35735.1"/>
    <property type="molecule type" value="Genomic_DNA"/>
</dbReference>
<organism evidence="2">
    <name type="scientific">Colletotrichum graminicola (strain M1.001 / M2 / FGSC 10212)</name>
    <name type="common">Maize anthracnose fungus</name>
    <name type="synonym">Glomerella graminicola</name>
    <dbReference type="NCBI Taxonomy" id="645133"/>
    <lineage>
        <taxon>Eukaryota</taxon>
        <taxon>Fungi</taxon>
        <taxon>Dikarya</taxon>
        <taxon>Ascomycota</taxon>
        <taxon>Pezizomycotina</taxon>
        <taxon>Sordariomycetes</taxon>
        <taxon>Hypocreomycetidae</taxon>
        <taxon>Glomerellales</taxon>
        <taxon>Glomerellaceae</taxon>
        <taxon>Colletotrichum</taxon>
        <taxon>Colletotrichum graminicola species complex</taxon>
    </lineage>
</organism>
<keyword evidence="2" id="KW-1185">Reference proteome</keyword>
<dbReference type="PANTHER" id="PTHR33112:SF16">
    <property type="entry name" value="HETEROKARYON INCOMPATIBILITY DOMAIN-CONTAINING PROTEIN"/>
    <property type="match status" value="1"/>
</dbReference>
<evidence type="ECO:0000313" key="2">
    <source>
        <dbReference type="Proteomes" id="UP000008782"/>
    </source>
</evidence>
<protein>
    <submittedName>
        <fullName evidence="1">Uncharacterized protein</fullName>
    </submittedName>
</protein>
<dbReference type="VEuPathDB" id="FungiDB:GLRG_10890"/>
<accession>E3QXZ7</accession>
<dbReference type="AlphaFoldDB" id="E3QXZ7"/>